<proteinExistence type="predicted"/>
<dbReference type="InterPro" id="IPR011733">
    <property type="entry name" value="CHP02185_IM"/>
</dbReference>
<evidence type="ECO:0000256" key="1">
    <source>
        <dbReference type="SAM" id="Phobius"/>
    </source>
</evidence>
<name>E6MHZ5_9FIRM</name>
<keyword evidence="1" id="KW-0812">Transmembrane</keyword>
<dbReference type="EMBL" id="AEQN01000022">
    <property type="protein sequence ID" value="EFV01319.1"/>
    <property type="molecule type" value="Genomic_DNA"/>
</dbReference>
<evidence type="ECO:0000313" key="3">
    <source>
        <dbReference type="Proteomes" id="UP000004754"/>
    </source>
</evidence>
<feature type="transmembrane region" description="Helical" evidence="1">
    <location>
        <begin position="41"/>
        <end position="59"/>
    </location>
</feature>
<evidence type="ECO:0000313" key="2">
    <source>
        <dbReference type="EMBL" id="EFV01319.1"/>
    </source>
</evidence>
<dbReference type="HOGENOM" id="CLU_093450_1_0_9"/>
<reference evidence="2 3" key="1">
    <citation type="submission" date="2010-12" db="EMBL/GenBank/DDBJ databases">
        <authorList>
            <person name="Muzny D."/>
            <person name="Qin X."/>
            <person name="Deng J."/>
            <person name="Jiang H."/>
            <person name="Liu Y."/>
            <person name="Qu J."/>
            <person name="Song X.-Z."/>
            <person name="Zhang L."/>
            <person name="Thornton R."/>
            <person name="Coyle M."/>
            <person name="Francisco L."/>
            <person name="Jackson L."/>
            <person name="Javaid M."/>
            <person name="Korchina V."/>
            <person name="Kovar C."/>
            <person name="Mata R."/>
            <person name="Mathew T."/>
            <person name="Ngo R."/>
            <person name="Nguyen L."/>
            <person name="Nguyen N."/>
            <person name="Okwuonu G."/>
            <person name="Ongeri F."/>
            <person name="Pham C."/>
            <person name="Simmons D."/>
            <person name="Wilczek-Boney K."/>
            <person name="Hale W."/>
            <person name="Jakkamsetti A."/>
            <person name="Pham P."/>
            <person name="Ruth R."/>
            <person name="San Lucas F."/>
            <person name="Warren J."/>
            <person name="Zhang J."/>
            <person name="Zhao Z."/>
            <person name="Zhou C."/>
            <person name="Zhu D."/>
            <person name="Lee S."/>
            <person name="Bess C."/>
            <person name="Blankenburg K."/>
            <person name="Forbes L."/>
            <person name="Fu Q."/>
            <person name="Gubbala S."/>
            <person name="Hirani K."/>
            <person name="Jayaseelan J.C."/>
            <person name="Lara F."/>
            <person name="Munidasa M."/>
            <person name="Palculict T."/>
            <person name="Patil S."/>
            <person name="Pu L.-L."/>
            <person name="Saada N."/>
            <person name="Tang L."/>
            <person name="Weissenberger G."/>
            <person name="Zhu Y."/>
            <person name="Hemphill L."/>
            <person name="Shang Y."/>
            <person name="Youmans B."/>
            <person name="Ayvaz T."/>
            <person name="Ross M."/>
            <person name="Santibanez J."/>
            <person name="Aqrawi P."/>
            <person name="Gross S."/>
            <person name="Joshi V."/>
            <person name="Fowler G."/>
            <person name="Nazareth L."/>
            <person name="Reid J."/>
            <person name="Worley K."/>
            <person name="Petrosino J."/>
            <person name="Highlander S."/>
            <person name="Gibbs R."/>
        </authorList>
    </citation>
    <scope>NUCLEOTIDE SEQUENCE [LARGE SCALE GENOMIC DNA]</scope>
    <source>
        <strain evidence="2 3">ATCC 23263</strain>
    </source>
</reference>
<gene>
    <name evidence="2" type="ORF">HMP0721_1700</name>
</gene>
<accession>E6MHZ5</accession>
<feature type="transmembrane region" description="Helical" evidence="1">
    <location>
        <begin position="14"/>
        <end position="35"/>
    </location>
</feature>
<feature type="transmembrane region" description="Helical" evidence="1">
    <location>
        <begin position="157"/>
        <end position="182"/>
    </location>
</feature>
<organism evidence="2 3">
    <name type="scientific">Pseudoramibacter alactolyticus ATCC 23263</name>
    <dbReference type="NCBI Taxonomy" id="887929"/>
    <lineage>
        <taxon>Bacteria</taxon>
        <taxon>Bacillati</taxon>
        <taxon>Bacillota</taxon>
        <taxon>Clostridia</taxon>
        <taxon>Eubacteriales</taxon>
        <taxon>Eubacteriaceae</taxon>
        <taxon>Pseudoramibacter</taxon>
    </lineage>
</organism>
<feature type="transmembrane region" description="Helical" evidence="1">
    <location>
        <begin position="116"/>
        <end position="137"/>
    </location>
</feature>
<sequence>MESRKATRIGGKDLIHVGLFTAIIFVIEMVISFIGFIPFLMPLYCVLMPVCIGIPWMLFVTKVQKFGMILIMEILLGIILMLTGMGWYAMPLNIVVGLIAEWVVRSGGYQSIKKDIIGYGFFSCWVFGSFIPLIFKADQYWEKSSYGADYIAAAKSIFQLWTAPVLLICCFVFGLLGGWIGVKLMKKHFVKAGIV</sequence>
<keyword evidence="1" id="KW-1133">Transmembrane helix</keyword>
<feature type="transmembrane region" description="Helical" evidence="1">
    <location>
        <begin position="66"/>
        <end position="82"/>
    </location>
</feature>
<dbReference type="eggNOG" id="ENOG502ZBND">
    <property type="taxonomic scope" value="Bacteria"/>
</dbReference>
<keyword evidence="1" id="KW-0472">Membrane</keyword>
<dbReference type="Proteomes" id="UP000004754">
    <property type="component" value="Unassembled WGS sequence"/>
</dbReference>
<evidence type="ECO:0008006" key="4">
    <source>
        <dbReference type="Google" id="ProtNLM"/>
    </source>
</evidence>
<dbReference type="AlphaFoldDB" id="E6MHZ5"/>
<dbReference type="NCBIfam" id="TIGR02185">
    <property type="entry name" value="Trep_Strep"/>
    <property type="match status" value="1"/>
</dbReference>
<keyword evidence="3" id="KW-1185">Reference proteome</keyword>
<comment type="caution">
    <text evidence="2">The sequence shown here is derived from an EMBL/GenBank/DDBJ whole genome shotgun (WGS) entry which is preliminary data.</text>
</comment>
<protein>
    <recommendedName>
        <fullName evidence="4">TIGR02185 family protein</fullName>
    </recommendedName>
</protein>
<feature type="transmembrane region" description="Helical" evidence="1">
    <location>
        <begin position="88"/>
        <end position="104"/>
    </location>
</feature>
<dbReference type="Pfam" id="PF09605">
    <property type="entry name" value="Trep_Strep"/>
    <property type="match status" value="1"/>
</dbReference>
<dbReference type="OrthoDB" id="9781459at2"/>
<dbReference type="RefSeq" id="WP_006599122.1">
    <property type="nucleotide sequence ID" value="NZ_GL622359.1"/>
</dbReference>
<dbReference type="STRING" id="887929.HMP0721_1700"/>